<protein>
    <submittedName>
        <fullName evidence="1">Uncharacterized protein</fullName>
    </submittedName>
</protein>
<dbReference type="EMBL" id="JACEIK010001980">
    <property type="protein sequence ID" value="MCD7473483.1"/>
    <property type="molecule type" value="Genomic_DNA"/>
</dbReference>
<dbReference type="Proteomes" id="UP000823775">
    <property type="component" value="Unassembled WGS sequence"/>
</dbReference>
<evidence type="ECO:0000313" key="1">
    <source>
        <dbReference type="EMBL" id="MCD7473483.1"/>
    </source>
</evidence>
<evidence type="ECO:0000313" key="2">
    <source>
        <dbReference type="Proteomes" id="UP000823775"/>
    </source>
</evidence>
<sequence length="118" mass="13687">MDVSIPQPEFVVIEDPSGICRNQTVEYEWRLEYCQECCPIGTRIGTVPGVIRKEEIQESEMHTDAEVVINENDEEIVENPELVKLKDKRSSTMIEHSRKGDSQHTFSEHITKIEQMLR</sequence>
<proteinExistence type="predicted"/>
<gene>
    <name evidence="1" type="ORF">HAX54_015384</name>
</gene>
<organism evidence="1 2">
    <name type="scientific">Datura stramonium</name>
    <name type="common">Jimsonweed</name>
    <name type="synonym">Common thornapple</name>
    <dbReference type="NCBI Taxonomy" id="4076"/>
    <lineage>
        <taxon>Eukaryota</taxon>
        <taxon>Viridiplantae</taxon>
        <taxon>Streptophyta</taxon>
        <taxon>Embryophyta</taxon>
        <taxon>Tracheophyta</taxon>
        <taxon>Spermatophyta</taxon>
        <taxon>Magnoliopsida</taxon>
        <taxon>eudicotyledons</taxon>
        <taxon>Gunneridae</taxon>
        <taxon>Pentapetalae</taxon>
        <taxon>asterids</taxon>
        <taxon>lamiids</taxon>
        <taxon>Solanales</taxon>
        <taxon>Solanaceae</taxon>
        <taxon>Solanoideae</taxon>
        <taxon>Datureae</taxon>
        <taxon>Datura</taxon>
    </lineage>
</organism>
<keyword evidence="2" id="KW-1185">Reference proteome</keyword>
<accession>A0ABS8TQL2</accession>
<reference evidence="1 2" key="1">
    <citation type="journal article" date="2021" name="BMC Genomics">
        <title>Datura genome reveals duplications of psychoactive alkaloid biosynthetic genes and high mutation rate following tissue culture.</title>
        <authorList>
            <person name="Rajewski A."/>
            <person name="Carter-House D."/>
            <person name="Stajich J."/>
            <person name="Litt A."/>
        </authorList>
    </citation>
    <scope>NUCLEOTIDE SEQUENCE [LARGE SCALE GENOMIC DNA]</scope>
    <source>
        <strain evidence="1">AR-01</strain>
    </source>
</reference>
<comment type="caution">
    <text evidence="1">The sequence shown here is derived from an EMBL/GenBank/DDBJ whole genome shotgun (WGS) entry which is preliminary data.</text>
</comment>
<name>A0ABS8TQL2_DATST</name>